<dbReference type="Proteomes" id="UP000422736">
    <property type="component" value="Chromosome 6"/>
</dbReference>
<protein>
    <recommendedName>
        <fullName evidence="2">Clustered mitochondria protein homolog</fullName>
    </recommendedName>
    <alternativeName>
        <fullName evidence="2">Protein TIF31 homolog</fullName>
    </alternativeName>
</protein>
<dbReference type="InterPro" id="IPR011990">
    <property type="entry name" value="TPR-like_helical_dom_sf"/>
</dbReference>
<evidence type="ECO:0000259" key="4">
    <source>
        <dbReference type="PROSITE" id="PS51823"/>
    </source>
</evidence>
<dbReference type="InterPro" id="IPR025697">
    <property type="entry name" value="CLU_dom"/>
</dbReference>
<dbReference type="InterPro" id="IPR027523">
    <property type="entry name" value="CLU_prot"/>
</dbReference>
<sequence length="1277" mass="145789">MSTDTIEVTVKGIPGQSKNKNSDLQYQLGKQSNVSHLKTYLSFEDATKFYTSYDLIENQTVVQDDDILEDLAGKNSSLTFHFKPKAYNVASAVQHILSLRETLGFSSELEDSISDFAISSGSQFKDMNLEPKSENAKEDPEEKAKFLQVCSEILESSDVDFNISSLKTGNLLVSPVLRSLHFSAYNPVPAFYKTKGHLLYLQVVTLENETFHITSSISGFYVNKSSSIKFDPSPKAEFESKFNLVDLLIQVSKKFLQHVTQLRNKLSSTDTAQYAKPTSCFLSKPWLVSQVPTNNGDFMRTQLKNFTFDDERNFCDEFQAIKDLEINSPYDRVKNEKITASSIHEFNTEAVKGAMAVFNNELTPIDPSTTGENAVYFYKSLVFSYVFDVSGLYADIGGDEAAFAAANQDLQVINQLNRLGLKNIRHCLTAVIDYAGRRLLVQSPVPGLLTPVGTNITVDENNNEIAEPMETSISVNYGYDELTATLKFDEKLHTKLDEFSKNFYLKQHKVEEFDFKLSSKSKGIFGVDQRAYILDLANTNPLDVEFAKKHYDSVKEDRYPHRQTLIRRELVEKWRSEKITASGKSLEDASEDVNFSYNPDAYVIDGVEDENVLEMSKFLNEEVLPLFLEDILKGNTNLPYDGQHLTNLFHTNGINMRYLGRAIEIINAKYSELKEERVKYLAKIEQENAEYKEWQAGYLKKVEQLIKERQDKINEYVQQQKPIPEELKKQIQLDKSDLKEPVKNEGFTIETDQYEGLIAVCELEVIARSLKHVFREHSKKLSSPILVQHLVAFFLNLLFGHSYNPNAFVEDLDPLFDIKDLEFAKITREQLLEEVRSQAKRRFRHELPENWLEIQEERFSKFAIIRAAAQKFGIQLINKEYFFTQEEYQTWKQAQDKKLRSRLVDPQQTFSINDFSLRPIVKGSEFQSLISEELWIQGASLVNAVHAEEEEAERKKKEESEQKKNEESEQKDEETNKETEEVDPEEVKQKEEREQKMNEALNLLGQSIVFREDVIGLVHPSLVSSYLLLSNMYSRLGRVQQAVEFGNKAVLLSERCFGVDSFETVRILSNLAYLQYAQGSIYNAALVLKKVHDLLKLLTPNVHAGRVNVFNLLFQIASNVKDSKIEVKILNKLSELLLKITDNEETLPFGQNESRIANLYTSIDDMKNALAHISKARTVFIKELGLNDQTTLTSTQWKETIESIITKQQQQKKLAATQQQVKPAEVTQKKGKKASSQNPELANKSVDELLKFIEGDSANSSKSSSKKSKKKSKNGKK</sequence>
<feature type="domain" description="Clu" evidence="4">
    <location>
        <begin position="292"/>
        <end position="547"/>
    </location>
</feature>
<comment type="function">
    <text evidence="2">mRNA-binding protein involved in proper cytoplasmic distribution of mitochondria.</text>
</comment>
<feature type="compositionally biased region" description="Basic and acidic residues" evidence="3">
    <location>
        <begin position="1245"/>
        <end position="1254"/>
    </location>
</feature>
<comment type="similarity">
    <text evidence="2">Belongs to the CLU family.</text>
</comment>
<dbReference type="Gene3D" id="3.30.2280.10">
    <property type="entry name" value="Hypothetical protein (hspc210)"/>
    <property type="match status" value="1"/>
</dbReference>
<dbReference type="EMBL" id="CP015059">
    <property type="protein sequence ID" value="QGN17258.1"/>
    <property type="molecule type" value="Genomic_DNA"/>
</dbReference>
<dbReference type="InterPro" id="IPR023231">
    <property type="entry name" value="GSKIP_dom_sf"/>
</dbReference>
<keyword evidence="1 2" id="KW-0963">Cytoplasm</keyword>
<feature type="coiled-coil region" evidence="2">
    <location>
        <begin position="663"/>
        <end position="719"/>
    </location>
</feature>
<evidence type="ECO:0000256" key="2">
    <source>
        <dbReference type="HAMAP-Rule" id="MF_03013"/>
    </source>
</evidence>
<proteinExistence type="inferred from homology"/>
<dbReference type="Pfam" id="PF15044">
    <property type="entry name" value="CLU_N"/>
    <property type="match status" value="1"/>
</dbReference>
<comment type="subunit">
    <text evidence="2">May associate with the eukaryotic translation initiation factor 3 (eIF-3) complex.</text>
</comment>
<evidence type="ECO:0000313" key="5">
    <source>
        <dbReference type="EMBL" id="QGN17258.1"/>
    </source>
</evidence>
<organism evidence="5 6">
    <name type="scientific">Kluyveromyces marxianus</name>
    <name type="common">Yeast</name>
    <name type="synonym">Candida kefyr</name>
    <dbReference type="NCBI Taxonomy" id="4911"/>
    <lineage>
        <taxon>Eukaryota</taxon>
        <taxon>Fungi</taxon>
        <taxon>Dikarya</taxon>
        <taxon>Ascomycota</taxon>
        <taxon>Saccharomycotina</taxon>
        <taxon>Saccharomycetes</taxon>
        <taxon>Saccharomycetales</taxon>
        <taxon>Saccharomycetaceae</taxon>
        <taxon>Kluyveromyces</taxon>
    </lineage>
</organism>
<feature type="compositionally biased region" description="Basic residues" evidence="3">
    <location>
        <begin position="1264"/>
        <end position="1277"/>
    </location>
</feature>
<gene>
    <name evidence="2 5" type="primary">CLU1</name>
    <name evidence="2" type="synonym">TIF31</name>
    <name evidence="5" type="ORF">FIM1_3989</name>
</gene>
<comment type="subcellular location">
    <subcellularLocation>
        <location evidence="2">Cytoplasm</location>
    </subcellularLocation>
</comment>
<dbReference type="SUPFAM" id="SSF48452">
    <property type="entry name" value="TPR-like"/>
    <property type="match status" value="1"/>
</dbReference>
<evidence type="ECO:0000256" key="3">
    <source>
        <dbReference type="SAM" id="MobiDB-lite"/>
    </source>
</evidence>
<keyword evidence="2" id="KW-0694">RNA-binding</keyword>
<keyword evidence="6" id="KW-1185">Reference proteome</keyword>
<dbReference type="InterPro" id="IPR028275">
    <property type="entry name" value="CLU_N"/>
</dbReference>
<dbReference type="PANTHER" id="PTHR12601:SF6">
    <property type="entry name" value="CLUSTERED MITOCHONDRIA PROTEIN HOMOLOG"/>
    <property type="match status" value="1"/>
</dbReference>
<dbReference type="InterPro" id="IPR033646">
    <property type="entry name" value="CLU-central"/>
</dbReference>
<feature type="region of interest" description="Disordered" evidence="3">
    <location>
        <begin position="1219"/>
        <end position="1277"/>
    </location>
</feature>
<reference evidence="5 6" key="1">
    <citation type="submission" date="2016-03" db="EMBL/GenBank/DDBJ databases">
        <title>How can Kluyveromyces marxianus grow so fast - potential evolutionary course in Saccharomyces Complex revealed by comparative genomics.</title>
        <authorList>
            <person name="Mo W."/>
            <person name="Lu W."/>
            <person name="Yang X."/>
            <person name="Qi J."/>
            <person name="Lv H."/>
        </authorList>
    </citation>
    <scope>NUCLEOTIDE SEQUENCE [LARGE SCALE GENOMIC DNA]</scope>
    <source>
        <strain evidence="5 6">FIM1</strain>
    </source>
</reference>
<dbReference type="PROSITE" id="PS51823">
    <property type="entry name" value="CLU"/>
    <property type="match status" value="1"/>
</dbReference>
<dbReference type="SUPFAM" id="SSF103107">
    <property type="entry name" value="Hypothetical protein c14orf129, hspc210"/>
    <property type="match status" value="1"/>
</dbReference>
<evidence type="ECO:0000256" key="1">
    <source>
        <dbReference type="ARBA" id="ARBA00022490"/>
    </source>
</evidence>
<feature type="region of interest" description="Disordered" evidence="3">
    <location>
        <begin position="950"/>
        <end position="993"/>
    </location>
</feature>
<evidence type="ECO:0000313" key="6">
    <source>
        <dbReference type="Proteomes" id="UP000422736"/>
    </source>
</evidence>
<feature type="compositionally biased region" description="Basic and acidic residues" evidence="3">
    <location>
        <begin position="952"/>
        <end position="993"/>
    </location>
</feature>
<dbReference type="HAMAP" id="MF_03013">
    <property type="entry name" value="CLU"/>
    <property type="match status" value="1"/>
</dbReference>
<dbReference type="Pfam" id="PF13236">
    <property type="entry name" value="CLU"/>
    <property type="match status" value="1"/>
</dbReference>
<dbReference type="Gene3D" id="1.25.40.10">
    <property type="entry name" value="Tetratricopeptide repeat domain"/>
    <property type="match status" value="1"/>
</dbReference>
<accession>A0ABX6F4G0</accession>
<keyword evidence="2" id="KW-0175">Coiled coil</keyword>
<dbReference type="CDD" id="cd15466">
    <property type="entry name" value="CLU-central"/>
    <property type="match status" value="1"/>
</dbReference>
<dbReference type="Pfam" id="PF12807">
    <property type="entry name" value="eIF3_p135"/>
    <property type="match status" value="1"/>
</dbReference>
<name>A0ABX6F4G0_KLUMA</name>
<dbReference type="PANTHER" id="PTHR12601">
    <property type="entry name" value="EUKARYOTIC TRANSLATION INITIATION FACTOR 3 SUBUNIT EIF-3"/>
    <property type="match status" value="1"/>
</dbReference>